<name>A0A501WLD2_9GAMM</name>
<keyword evidence="3 5" id="KW-0548">Nucleotidyltransferase</keyword>
<comment type="caution">
    <text evidence="6">The sequence shown here is derived from an EMBL/GenBank/DDBJ whole genome shotgun (WGS) entry which is preliminary data.</text>
</comment>
<comment type="similarity">
    <text evidence="5">Belongs to the KdsB family.</text>
</comment>
<comment type="subcellular location">
    <subcellularLocation>
        <location evidence="5">Cytoplasm</location>
    </subcellularLocation>
    <subcellularLocation>
        <location evidence="1">Membrane</location>
    </subcellularLocation>
</comment>
<organism evidence="6 7">
    <name type="scientific">Maribrevibacterium harenarium</name>
    <dbReference type="NCBI Taxonomy" id="2589817"/>
    <lineage>
        <taxon>Bacteria</taxon>
        <taxon>Pseudomonadati</taxon>
        <taxon>Pseudomonadota</taxon>
        <taxon>Gammaproteobacteria</taxon>
        <taxon>Oceanospirillales</taxon>
        <taxon>Oceanospirillaceae</taxon>
        <taxon>Maribrevibacterium</taxon>
    </lineage>
</organism>
<reference evidence="6 7" key="1">
    <citation type="submission" date="2019-06" db="EMBL/GenBank/DDBJ databases">
        <title>A novel bacterium of genus Marinomonas, isolated from coastal sand.</title>
        <authorList>
            <person name="Huang H."/>
            <person name="Mo K."/>
            <person name="Hu Y."/>
        </authorList>
    </citation>
    <scope>NUCLEOTIDE SEQUENCE [LARGE SCALE GENOMIC DNA]</scope>
    <source>
        <strain evidence="6 7">HB171799</strain>
    </source>
</reference>
<keyword evidence="7" id="KW-1185">Reference proteome</keyword>
<dbReference type="InterPro" id="IPR003329">
    <property type="entry name" value="Cytidylyl_trans"/>
</dbReference>
<dbReference type="NCBIfam" id="NF003952">
    <property type="entry name" value="PRK05450.1-5"/>
    <property type="match status" value="1"/>
</dbReference>
<gene>
    <name evidence="5 6" type="primary">kdsB</name>
    <name evidence="6" type="ORF">FJM67_10700</name>
</gene>
<dbReference type="NCBIfam" id="NF009905">
    <property type="entry name" value="PRK13368.1"/>
    <property type="match status" value="1"/>
</dbReference>
<keyword evidence="4 5" id="KW-0448">Lipopolysaccharide biosynthesis</keyword>
<dbReference type="PANTHER" id="PTHR42866:SF2">
    <property type="entry name" value="3-DEOXY-MANNO-OCTULOSONATE CYTIDYLYLTRANSFERASE, MITOCHONDRIAL"/>
    <property type="match status" value="1"/>
</dbReference>
<evidence type="ECO:0000256" key="2">
    <source>
        <dbReference type="ARBA" id="ARBA00022679"/>
    </source>
</evidence>
<sequence>MTDLPEFHIVVPARYASSRFPQKLLADLNGKPVVQWVYELALTAGAQSVTIATDHQAIYDAAKGFGATVVMTRDDHENGTERLAEVAASKGWFGDEIIVNVQGDEPLLPIELIHQAVAALASDPDAQMSTLACPIQRSVDIFNPNVVKVVRDEKGRALYFSRATIPWDRDGFANGAQTIAADYPAYRHIGLYVYRAQLLARYASMPMSPLEKWEKLEQLRFLHQGVPVQVGIAAGMPPHGVDTPEDLDALRRHLGA</sequence>
<dbReference type="GO" id="GO:0033468">
    <property type="term" value="P:CMP-keto-3-deoxy-D-manno-octulosonic acid biosynthetic process"/>
    <property type="evidence" value="ECO:0007669"/>
    <property type="project" value="UniProtKB-UniRule"/>
</dbReference>
<dbReference type="InterPro" id="IPR004528">
    <property type="entry name" value="KdsB"/>
</dbReference>
<accession>A0A501WLD2</accession>
<evidence type="ECO:0000256" key="5">
    <source>
        <dbReference type="HAMAP-Rule" id="MF_00057"/>
    </source>
</evidence>
<comment type="function">
    <text evidence="5">Activates KDO (a required 8-carbon sugar) for incorporation into bacterial lipopolysaccharide in Gram-negative bacteria.</text>
</comment>
<dbReference type="GO" id="GO:0008690">
    <property type="term" value="F:3-deoxy-manno-octulosonate cytidylyltransferase activity"/>
    <property type="evidence" value="ECO:0007669"/>
    <property type="project" value="UniProtKB-UniRule"/>
</dbReference>
<dbReference type="Gene3D" id="3.90.550.10">
    <property type="entry name" value="Spore Coat Polysaccharide Biosynthesis Protein SpsA, Chain A"/>
    <property type="match status" value="1"/>
</dbReference>
<dbReference type="HAMAP" id="MF_00057">
    <property type="entry name" value="KdsB"/>
    <property type="match status" value="1"/>
</dbReference>
<dbReference type="NCBIfam" id="TIGR00466">
    <property type="entry name" value="kdsB"/>
    <property type="match status" value="1"/>
</dbReference>
<dbReference type="GO" id="GO:0009103">
    <property type="term" value="P:lipopolysaccharide biosynthetic process"/>
    <property type="evidence" value="ECO:0007669"/>
    <property type="project" value="UniProtKB-UniRule"/>
</dbReference>
<dbReference type="EC" id="2.7.7.38" evidence="5"/>
<dbReference type="GO" id="GO:0005829">
    <property type="term" value="C:cytosol"/>
    <property type="evidence" value="ECO:0007669"/>
    <property type="project" value="TreeGrafter"/>
</dbReference>
<dbReference type="PANTHER" id="PTHR42866">
    <property type="entry name" value="3-DEOXY-MANNO-OCTULOSONATE CYTIDYLYLTRANSFERASE"/>
    <property type="match status" value="1"/>
</dbReference>
<dbReference type="SUPFAM" id="SSF53448">
    <property type="entry name" value="Nucleotide-diphospho-sugar transferases"/>
    <property type="match status" value="1"/>
</dbReference>
<dbReference type="AlphaFoldDB" id="A0A501WLD2"/>
<dbReference type="OrthoDB" id="9815559at2"/>
<evidence type="ECO:0000313" key="6">
    <source>
        <dbReference type="EMBL" id="TPE50309.1"/>
    </source>
</evidence>
<dbReference type="Proteomes" id="UP000315901">
    <property type="component" value="Unassembled WGS sequence"/>
</dbReference>
<dbReference type="FunFam" id="3.90.550.10:FF:000011">
    <property type="entry name" value="3-deoxy-manno-octulosonate cytidylyltransferase"/>
    <property type="match status" value="1"/>
</dbReference>
<dbReference type="RefSeq" id="WP_140589160.1">
    <property type="nucleotide sequence ID" value="NZ_VFRR01000020.1"/>
</dbReference>
<dbReference type="CDD" id="cd02517">
    <property type="entry name" value="CMP-KDO-Synthetase"/>
    <property type="match status" value="1"/>
</dbReference>
<comment type="pathway">
    <text evidence="5">Nucleotide-sugar biosynthesis; CMP-3-deoxy-D-manno-octulosonate biosynthesis; CMP-3-deoxy-D-manno-octulosonate from 3-deoxy-D-manno-octulosonate and CTP: step 1/1.</text>
</comment>
<comment type="catalytic activity">
    <reaction evidence="5">
        <text>3-deoxy-alpha-D-manno-oct-2-ulosonate + CTP = CMP-3-deoxy-beta-D-manno-octulosonate + diphosphate</text>
        <dbReference type="Rhea" id="RHEA:23448"/>
        <dbReference type="ChEBI" id="CHEBI:33019"/>
        <dbReference type="ChEBI" id="CHEBI:37563"/>
        <dbReference type="ChEBI" id="CHEBI:85986"/>
        <dbReference type="ChEBI" id="CHEBI:85987"/>
        <dbReference type="EC" id="2.7.7.38"/>
    </reaction>
</comment>
<evidence type="ECO:0000256" key="4">
    <source>
        <dbReference type="ARBA" id="ARBA00022985"/>
    </source>
</evidence>
<dbReference type="InterPro" id="IPR029044">
    <property type="entry name" value="Nucleotide-diphossugar_trans"/>
</dbReference>
<keyword evidence="2 5" id="KW-0808">Transferase</keyword>
<dbReference type="NCBIfam" id="NF003950">
    <property type="entry name" value="PRK05450.1-3"/>
    <property type="match status" value="1"/>
</dbReference>
<evidence type="ECO:0000256" key="3">
    <source>
        <dbReference type="ARBA" id="ARBA00022695"/>
    </source>
</evidence>
<protein>
    <recommendedName>
        <fullName evidence="5">3-deoxy-manno-octulosonate cytidylyltransferase</fullName>
        <ecNumber evidence="5">2.7.7.38</ecNumber>
    </recommendedName>
    <alternativeName>
        <fullName evidence="5">CMP-2-keto-3-deoxyoctulosonic acid synthase</fullName>
        <shortName evidence="5">CKS</shortName>
        <shortName evidence="5">CMP-KDO synthase</shortName>
    </alternativeName>
</protein>
<dbReference type="UniPathway" id="UPA00358">
    <property type="reaction ID" value="UER00476"/>
</dbReference>
<dbReference type="EMBL" id="VFRR01000020">
    <property type="protein sequence ID" value="TPE50309.1"/>
    <property type="molecule type" value="Genomic_DNA"/>
</dbReference>
<keyword evidence="5" id="KW-0963">Cytoplasm</keyword>
<dbReference type="GO" id="GO:0016020">
    <property type="term" value="C:membrane"/>
    <property type="evidence" value="ECO:0007669"/>
    <property type="project" value="UniProtKB-SubCell"/>
</dbReference>
<evidence type="ECO:0000313" key="7">
    <source>
        <dbReference type="Proteomes" id="UP000315901"/>
    </source>
</evidence>
<proteinExistence type="inferred from homology"/>
<evidence type="ECO:0000256" key="1">
    <source>
        <dbReference type="ARBA" id="ARBA00004370"/>
    </source>
</evidence>
<dbReference type="Pfam" id="PF02348">
    <property type="entry name" value="CTP_transf_3"/>
    <property type="match status" value="1"/>
</dbReference>